<name>A0A2H0CG56_9BACT</name>
<protein>
    <submittedName>
        <fullName evidence="2">Uncharacterized protein</fullName>
    </submittedName>
</protein>
<evidence type="ECO:0000256" key="1">
    <source>
        <dbReference type="SAM" id="SignalP"/>
    </source>
</evidence>
<evidence type="ECO:0000313" key="3">
    <source>
        <dbReference type="Proteomes" id="UP000229176"/>
    </source>
</evidence>
<proteinExistence type="predicted"/>
<feature type="signal peptide" evidence="1">
    <location>
        <begin position="1"/>
        <end position="27"/>
    </location>
</feature>
<evidence type="ECO:0000313" key="2">
    <source>
        <dbReference type="EMBL" id="PIP68906.1"/>
    </source>
</evidence>
<sequence>MSNIKKVLSLVLVLVMVLGVSATRVQAATGEGTATINGGTNVSFKISSSNTITVVLTVGVTGIAIDADSPTFTVPTGFTTPDASPVANAGLVVADGNWSATAAGGTCAVTMGSSSATGQVMT</sequence>
<feature type="non-terminal residue" evidence="2">
    <location>
        <position position="122"/>
    </location>
</feature>
<gene>
    <name evidence="2" type="ORF">COW91_02430</name>
</gene>
<reference evidence="2 3" key="1">
    <citation type="submission" date="2017-09" db="EMBL/GenBank/DDBJ databases">
        <title>Depth-based differentiation of microbial function through sediment-hosted aquifers and enrichment of novel symbionts in the deep terrestrial subsurface.</title>
        <authorList>
            <person name="Probst A.J."/>
            <person name="Ladd B."/>
            <person name="Jarett J.K."/>
            <person name="Geller-Mcgrath D.E."/>
            <person name="Sieber C.M."/>
            <person name="Emerson J.B."/>
            <person name="Anantharaman K."/>
            <person name="Thomas B.C."/>
            <person name="Malmstrom R."/>
            <person name="Stieglmeier M."/>
            <person name="Klingl A."/>
            <person name="Woyke T."/>
            <person name="Ryan C.M."/>
            <person name="Banfield J.F."/>
        </authorList>
    </citation>
    <scope>NUCLEOTIDE SEQUENCE [LARGE SCALE GENOMIC DNA]</scope>
    <source>
        <strain evidence="2">CG22_combo_CG10-13_8_21_14_all_32_8</strain>
    </source>
</reference>
<dbReference type="EMBL" id="PCTI01000038">
    <property type="protein sequence ID" value="PIP68906.1"/>
    <property type="molecule type" value="Genomic_DNA"/>
</dbReference>
<accession>A0A2H0CG56</accession>
<comment type="caution">
    <text evidence="2">The sequence shown here is derived from an EMBL/GenBank/DDBJ whole genome shotgun (WGS) entry which is preliminary data.</text>
</comment>
<dbReference type="Proteomes" id="UP000229176">
    <property type="component" value="Unassembled WGS sequence"/>
</dbReference>
<dbReference type="AlphaFoldDB" id="A0A2H0CG56"/>
<feature type="chain" id="PRO_5013688417" evidence="1">
    <location>
        <begin position="28"/>
        <end position="122"/>
    </location>
</feature>
<keyword evidence="1" id="KW-0732">Signal</keyword>
<organism evidence="2 3">
    <name type="scientific">Candidatus Nomurabacteria bacterium CG22_combo_CG10-13_8_21_14_all_32_8</name>
    <dbReference type="NCBI Taxonomy" id="1974732"/>
    <lineage>
        <taxon>Bacteria</taxon>
        <taxon>Candidatus Nomuraibacteriota</taxon>
    </lineage>
</organism>